<reference evidence="2 3" key="1">
    <citation type="submission" date="2015-07" db="EMBL/GenBank/DDBJ databases">
        <authorList>
            <person name="Ju K.-S."/>
            <person name="Doroghazi J.R."/>
            <person name="Metcalf W.W."/>
        </authorList>
    </citation>
    <scope>NUCLEOTIDE SEQUENCE [LARGE SCALE GENOMIC DNA]</scope>
    <source>
        <strain evidence="2 3">NRRL B-3589</strain>
    </source>
</reference>
<feature type="domain" description="Polymerase/histidinol phosphatase N-terminal" evidence="1">
    <location>
        <begin position="101"/>
        <end position="181"/>
    </location>
</feature>
<organism evidence="2 3">
    <name type="scientific">Streptomyces varsoviensis</name>
    <dbReference type="NCBI Taxonomy" id="67373"/>
    <lineage>
        <taxon>Bacteria</taxon>
        <taxon>Bacillati</taxon>
        <taxon>Actinomycetota</taxon>
        <taxon>Actinomycetes</taxon>
        <taxon>Kitasatosporales</taxon>
        <taxon>Streptomycetaceae</taxon>
        <taxon>Streptomyces</taxon>
    </lineage>
</organism>
<dbReference type="InterPro" id="IPR050243">
    <property type="entry name" value="PHP_phosphatase"/>
</dbReference>
<dbReference type="InterPro" id="IPR010996">
    <property type="entry name" value="HHH_MUS81"/>
</dbReference>
<dbReference type="PANTHER" id="PTHR36928:SF1">
    <property type="entry name" value="PHOSPHATASE YCDX-RELATED"/>
    <property type="match status" value="1"/>
</dbReference>
<dbReference type="InterPro" id="IPR004013">
    <property type="entry name" value="PHP_dom"/>
</dbReference>
<keyword evidence="3" id="KW-1185">Reference proteome</keyword>
<gene>
    <name evidence="2" type="ORF">ADK38_39135</name>
</gene>
<dbReference type="Gene3D" id="3.20.20.140">
    <property type="entry name" value="Metal-dependent hydrolases"/>
    <property type="match status" value="1"/>
</dbReference>
<evidence type="ECO:0000313" key="3">
    <source>
        <dbReference type="Proteomes" id="UP000037020"/>
    </source>
</evidence>
<dbReference type="Gene3D" id="1.10.150.110">
    <property type="entry name" value="DNA polymerase beta, N-terminal domain-like"/>
    <property type="match status" value="1"/>
</dbReference>
<proteinExistence type="predicted"/>
<dbReference type="InterPro" id="IPR027421">
    <property type="entry name" value="DNA_pol_lamdba_lyase_dom_sf"/>
</dbReference>
<dbReference type="Pfam" id="PF02811">
    <property type="entry name" value="PHP"/>
    <property type="match status" value="1"/>
</dbReference>
<sequence>MEPVEALDRIAFLLERGQSPTYRVQAFRTASEVVAGLPAGEPAERAEAGTLTELTGIGPKTARVVSEALAGDVPEYLARLEEEAEKPLVEGGGELREALRGDCHLHSDWSDGGSPIEAMAGGAKAVGHQWAVLTDHSPSLRIANGLTAERLRDQIKTVHGVDKRLGKGFRLLTGIECDILADGSLDQESALLERLDLVVASAHSKLRMEELSLIHIS</sequence>
<dbReference type="Pfam" id="PF14716">
    <property type="entry name" value="HHH_8"/>
    <property type="match status" value="1"/>
</dbReference>
<feature type="non-terminal residue" evidence="2">
    <location>
        <position position="217"/>
    </location>
</feature>
<dbReference type="SMART" id="SM00481">
    <property type="entry name" value="POLIIIAc"/>
    <property type="match status" value="1"/>
</dbReference>
<name>A0ABR5IV16_9ACTN</name>
<comment type="caution">
    <text evidence="2">The sequence shown here is derived from an EMBL/GenBank/DDBJ whole genome shotgun (WGS) entry which is preliminary data.</text>
</comment>
<accession>A0ABR5IV16</accession>
<dbReference type="EMBL" id="LGUT01003701">
    <property type="protein sequence ID" value="KOG80917.1"/>
    <property type="molecule type" value="Genomic_DNA"/>
</dbReference>
<dbReference type="SUPFAM" id="SSF89550">
    <property type="entry name" value="PHP domain-like"/>
    <property type="match status" value="1"/>
</dbReference>
<evidence type="ECO:0000259" key="1">
    <source>
        <dbReference type="SMART" id="SM00481"/>
    </source>
</evidence>
<dbReference type="SUPFAM" id="SSF47802">
    <property type="entry name" value="DNA polymerase beta, N-terminal domain-like"/>
    <property type="match status" value="1"/>
</dbReference>
<evidence type="ECO:0000313" key="2">
    <source>
        <dbReference type="EMBL" id="KOG80917.1"/>
    </source>
</evidence>
<dbReference type="Proteomes" id="UP000037020">
    <property type="component" value="Unassembled WGS sequence"/>
</dbReference>
<dbReference type="InterPro" id="IPR016195">
    <property type="entry name" value="Pol/histidinol_Pase-like"/>
</dbReference>
<protein>
    <submittedName>
        <fullName evidence="2">Histidinol phosphatase</fullName>
    </submittedName>
</protein>
<dbReference type="PANTHER" id="PTHR36928">
    <property type="entry name" value="PHOSPHATASE YCDX-RELATED"/>
    <property type="match status" value="1"/>
</dbReference>
<dbReference type="InterPro" id="IPR003141">
    <property type="entry name" value="Pol/His_phosphatase_N"/>
</dbReference>
<dbReference type="NCBIfam" id="NF005928">
    <property type="entry name" value="PRK07945.1"/>
    <property type="match status" value="1"/>
</dbReference>